<organism evidence="2">
    <name type="scientific">Ensete ventricosum</name>
    <name type="common">Abyssinian banana</name>
    <name type="synonym">Musa ensete</name>
    <dbReference type="NCBI Taxonomy" id="4639"/>
    <lineage>
        <taxon>Eukaryota</taxon>
        <taxon>Viridiplantae</taxon>
        <taxon>Streptophyta</taxon>
        <taxon>Embryophyta</taxon>
        <taxon>Tracheophyta</taxon>
        <taxon>Spermatophyta</taxon>
        <taxon>Magnoliopsida</taxon>
        <taxon>Liliopsida</taxon>
        <taxon>Zingiberales</taxon>
        <taxon>Musaceae</taxon>
        <taxon>Ensete</taxon>
    </lineage>
</organism>
<reference evidence="2" key="1">
    <citation type="journal article" date="2018" name="Data Brief">
        <title>Genome sequence data from 17 accessions of Ensete ventricosum, a staple food crop for millions in Ethiopia.</title>
        <authorList>
            <person name="Yemataw Z."/>
            <person name="Muzemil S."/>
            <person name="Ambachew D."/>
            <person name="Tripathi L."/>
            <person name="Tesfaye K."/>
            <person name="Chala A."/>
            <person name="Farbos A."/>
            <person name="O'Neill P."/>
            <person name="Moore K."/>
            <person name="Grant M."/>
            <person name="Studholme D.J."/>
        </authorList>
    </citation>
    <scope>NUCLEOTIDE SEQUENCE [LARGE SCALE GENOMIC DNA]</scope>
    <source>
        <tissue evidence="2">Leaf</tissue>
    </source>
</reference>
<feature type="region of interest" description="Disordered" evidence="1">
    <location>
        <begin position="125"/>
        <end position="160"/>
    </location>
</feature>
<feature type="region of interest" description="Disordered" evidence="1">
    <location>
        <begin position="27"/>
        <end position="53"/>
    </location>
</feature>
<feature type="compositionally biased region" description="Basic and acidic residues" evidence="1">
    <location>
        <begin position="140"/>
        <end position="156"/>
    </location>
</feature>
<gene>
    <name evidence="2" type="ORF">BHM03_00018672</name>
</gene>
<evidence type="ECO:0000256" key="1">
    <source>
        <dbReference type="SAM" id="MobiDB-lite"/>
    </source>
</evidence>
<proteinExistence type="predicted"/>
<sequence>MVPRYRTVHTGILLDAIASFRLPKRGNVSSPRVGRRNLLRGAGDSSPAGDKSCRRRAAPYSRFFFSLFFFLPRLIPREISRRRSKSIVTAQQRPTTVVINRYRAISGGNRAETTPIAIPLKSTVGGRLRKKREEEEEEEEKKKEEEEKKKEEEERRRGKVPCPRALAARGRLFSPHGERDRGDVVVVDLEYNRITTSEEIPSIPEPELNFLRGEILKLLHPNVIWIDHLKINFGSMSDQYARCGNKPWGDEHDFQLR</sequence>
<name>A0A445MF91_ENSVE</name>
<dbReference type="Proteomes" id="UP000290560">
    <property type="component" value="Unassembled WGS sequence"/>
</dbReference>
<accession>A0A445MF91</accession>
<dbReference type="AlphaFoldDB" id="A0A445MF91"/>
<protein>
    <submittedName>
        <fullName evidence="2">Uncharacterized protein</fullName>
    </submittedName>
</protein>
<evidence type="ECO:0000313" key="2">
    <source>
        <dbReference type="EMBL" id="RZR72932.1"/>
    </source>
</evidence>
<dbReference type="EMBL" id="KV875787">
    <property type="protein sequence ID" value="RZR72932.1"/>
    <property type="molecule type" value="Genomic_DNA"/>
</dbReference>